<feature type="transmembrane region" description="Helical" evidence="2">
    <location>
        <begin position="12"/>
        <end position="29"/>
    </location>
</feature>
<dbReference type="AlphaFoldDB" id="A0AAJ7DUD7"/>
<evidence type="ECO:0000256" key="2">
    <source>
        <dbReference type="SAM" id="Phobius"/>
    </source>
</evidence>
<keyword evidence="2" id="KW-0812">Transmembrane</keyword>
<dbReference type="Proteomes" id="UP000695007">
    <property type="component" value="Unplaced"/>
</dbReference>
<feature type="coiled-coil region" evidence="1">
    <location>
        <begin position="54"/>
        <end position="81"/>
    </location>
</feature>
<dbReference type="GeneID" id="105361325"/>
<evidence type="ECO:0000313" key="3">
    <source>
        <dbReference type="Proteomes" id="UP000695007"/>
    </source>
</evidence>
<dbReference type="RefSeq" id="XP_011496757.1">
    <property type="nucleotide sequence ID" value="XM_011498455.1"/>
</dbReference>
<proteinExistence type="predicted"/>
<evidence type="ECO:0000313" key="4">
    <source>
        <dbReference type="RefSeq" id="XP_011496757.1"/>
    </source>
</evidence>
<sequence length="114" mass="12405">MPISPTSTLQKGLLMLSLVVALLFLCALGRRRLESSKARSGLIVEILANVSEGLDRLEVGLEDISKRASAAKARLRRLVATRRRQNLLACALLQRKSSNSKSSTTSTVASSNRR</sequence>
<gene>
    <name evidence="4" type="primary">LOC105361325</name>
</gene>
<accession>A0AAJ7DUD7</accession>
<evidence type="ECO:0000256" key="1">
    <source>
        <dbReference type="SAM" id="Coils"/>
    </source>
</evidence>
<dbReference type="KEGG" id="csol:105361325"/>
<keyword evidence="2" id="KW-1133">Transmembrane helix</keyword>
<name>A0AAJ7DUD7_9HYME</name>
<protein>
    <submittedName>
        <fullName evidence="4">Uncharacterized protein LOC105361325</fullName>
    </submittedName>
</protein>
<organism evidence="3 4">
    <name type="scientific">Ceratosolen solmsi marchali</name>
    <dbReference type="NCBI Taxonomy" id="326594"/>
    <lineage>
        <taxon>Eukaryota</taxon>
        <taxon>Metazoa</taxon>
        <taxon>Ecdysozoa</taxon>
        <taxon>Arthropoda</taxon>
        <taxon>Hexapoda</taxon>
        <taxon>Insecta</taxon>
        <taxon>Pterygota</taxon>
        <taxon>Neoptera</taxon>
        <taxon>Endopterygota</taxon>
        <taxon>Hymenoptera</taxon>
        <taxon>Apocrita</taxon>
        <taxon>Proctotrupomorpha</taxon>
        <taxon>Chalcidoidea</taxon>
        <taxon>Agaonidae</taxon>
        <taxon>Agaoninae</taxon>
        <taxon>Ceratosolen</taxon>
    </lineage>
</organism>
<keyword evidence="2" id="KW-0472">Membrane</keyword>
<keyword evidence="3" id="KW-1185">Reference proteome</keyword>
<reference evidence="4" key="1">
    <citation type="submission" date="2025-08" db="UniProtKB">
        <authorList>
            <consortium name="RefSeq"/>
        </authorList>
    </citation>
    <scope>IDENTIFICATION</scope>
</reference>
<keyword evidence="1" id="KW-0175">Coiled coil</keyword>